<dbReference type="GO" id="GO:0000077">
    <property type="term" value="P:DNA damage checkpoint signaling"/>
    <property type="evidence" value="ECO:0007669"/>
    <property type="project" value="TreeGrafter"/>
</dbReference>
<gene>
    <name evidence="6" type="ORF">TCEB3V08_LOCUS6537</name>
</gene>
<feature type="region of interest" description="Disordered" evidence="4">
    <location>
        <begin position="275"/>
        <end position="318"/>
    </location>
</feature>
<dbReference type="Gene3D" id="2.30.30.30">
    <property type="match status" value="1"/>
</dbReference>
<feature type="compositionally biased region" description="Basic residues" evidence="4">
    <location>
        <begin position="771"/>
        <end position="786"/>
    </location>
</feature>
<evidence type="ECO:0000256" key="1">
    <source>
        <dbReference type="ARBA" id="ARBA00004123"/>
    </source>
</evidence>
<dbReference type="PANTHER" id="PTHR15321">
    <property type="entry name" value="TUMOR SUPPRESSOR P53-BINDING PROTEIN 1"/>
    <property type="match status" value="1"/>
</dbReference>
<evidence type="ECO:0000259" key="5">
    <source>
        <dbReference type="PROSITE" id="PS50172"/>
    </source>
</evidence>
<comment type="subcellular location">
    <subcellularLocation>
        <location evidence="1">Nucleus</location>
    </subcellularLocation>
</comment>
<proteinExistence type="predicted"/>
<dbReference type="InterPro" id="IPR047249">
    <property type="entry name" value="BRCT_p53bp1-like_rpt1"/>
</dbReference>
<feature type="region of interest" description="Disordered" evidence="4">
    <location>
        <begin position="771"/>
        <end position="833"/>
    </location>
</feature>
<dbReference type="InterPro" id="IPR036420">
    <property type="entry name" value="BRCT_dom_sf"/>
</dbReference>
<dbReference type="InterPro" id="IPR001357">
    <property type="entry name" value="BRCT_dom"/>
</dbReference>
<feature type="compositionally biased region" description="Polar residues" evidence="4">
    <location>
        <begin position="309"/>
        <end position="318"/>
    </location>
</feature>
<dbReference type="InterPro" id="IPR015125">
    <property type="entry name" value="53-BP1_Tudor"/>
</dbReference>
<keyword evidence="3" id="KW-0539">Nucleus</keyword>
<feature type="domain" description="BRCT" evidence="5">
    <location>
        <begin position="1282"/>
        <end position="1353"/>
    </location>
</feature>
<feature type="region of interest" description="Disordered" evidence="4">
    <location>
        <begin position="849"/>
        <end position="870"/>
    </location>
</feature>
<feature type="compositionally biased region" description="Basic and acidic residues" evidence="4">
    <location>
        <begin position="1"/>
        <end position="31"/>
    </location>
</feature>
<feature type="region of interest" description="Disordered" evidence="4">
    <location>
        <begin position="540"/>
        <end position="564"/>
    </location>
</feature>
<feature type="compositionally biased region" description="Basic and acidic residues" evidence="4">
    <location>
        <begin position="794"/>
        <end position="817"/>
    </location>
</feature>
<dbReference type="SUPFAM" id="SSF52113">
    <property type="entry name" value="BRCT domain"/>
    <property type="match status" value="2"/>
</dbReference>
<reference evidence="6" key="1">
    <citation type="submission" date="2020-11" db="EMBL/GenBank/DDBJ databases">
        <authorList>
            <person name="Tran Van P."/>
        </authorList>
    </citation>
    <scope>NUCLEOTIDE SEQUENCE</scope>
</reference>
<dbReference type="GO" id="GO:0042393">
    <property type="term" value="F:histone binding"/>
    <property type="evidence" value="ECO:0007669"/>
    <property type="project" value="TreeGrafter"/>
</dbReference>
<evidence type="ECO:0000256" key="4">
    <source>
        <dbReference type="SAM" id="MobiDB-lite"/>
    </source>
</evidence>
<dbReference type="CDD" id="cd17724">
    <property type="entry name" value="BRCT_p53bp1_rpt2"/>
    <property type="match status" value="1"/>
</dbReference>
<feature type="compositionally biased region" description="Polar residues" evidence="4">
    <location>
        <begin position="60"/>
        <end position="72"/>
    </location>
</feature>
<dbReference type="Pfam" id="PF18428">
    <property type="entry name" value="BRCT_3"/>
    <property type="match status" value="1"/>
</dbReference>
<feature type="compositionally biased region" description="Basic and acidic residues" evidence="4">
    <location>
        <begin position="277"/>
        <end position="291"/>
    </location>
</feature>
<feature type="region of interest" description="Disordered" evidence="4">
    <location>
        <begin position="1034"/>
        <end position="1113"/>
    </location>
</feature>
<dbReference type="GO" id="GO:0005634">
    <property type="term" value="C:nucleus"/>
    <property type="evidence" value="ECO:0007669"/>
    <property type="project" value="UniProtKB-SubCell"/>
</dbReference>
<keyword evidence="2" id="KW-0227">DNA damage</keyword>
<protein>
    <recommendedName>
        <fullName evidence="5">BRCT domain-containing protein</fullName>
    </recommendedName>
</protein>
<sequence>MDDTSKRIDNVSERSISKDSTENTEMARDTDGNTGPQETQKDEYPGDTNANISHQEENAEGSTDVQPDLNGSTEDDCKNMHSVGKAPEAESCLDVGHNLVIEESDEEQEALNIDLSQNSTQPADSVFDAEKKQVPFSEVDMFESQCDSPSSQEVIPSSQEQVYSCTRECDAGREVTIRNGRHADKGVNLVYSGSPVANRKRIVLAHRFCPHLAGLHRGSTLSTHHDSTCFQLSGGTAAQHPPLDVPRPKRNKRRSTCALTRVFWYQRCEQSVSRSSGDNKRKFEDPEELRTSKHQRTQPLESLDKYSELSPQELDSTKSTLAVEKENIVIEDDTRSLEKMIGKVVSVAETCENTHDLTKKLDSGVCKSKNNIKTIENHCNLSENSDKRNARQSVEVVYMSSENSDKRNARQSVEVVDMSVTPFISSRANQRDVLTELADDSQEDFHLYLSSTPSTPNKSVGDVQVSLSSCNHSPLTNGVETVRKRQREGRERTREVIGSDSESQVTGEQNKKRIKLVDLEKEELKKETHDILPFEMHLKKKSPHHSTPLTNRVETTNPSDSSIDGHTPEVLSQDISKPAQHAVQTKSPYKFRTLILSDWEVDRETREVTQEIIQVKLVDHSKRHSDVSCGTMADDFKSTSSGSVTSTGMFPLKAPVRVSTSSSSSLGSSASAMAQDRRKMLDAGIFSVPATKSLFSDNSFRKTNHKSVTETRITLLNYHMIESLMDSLSSPEGTLLVNTTTDTANDTATNVDSIDNALTVPNHTQLINTPKSKKKLLARGGKKVAARSKPSNAVKKENGKSPNEEKRRNENTQDCRALRTRRTKTPTVSEGRKLSREVVCAKKQMLEGVTPNGEGTATPHSREGTPKRLLRGIQPSTPERLEISPTKSQIVKDATVFARWTDNKYYPGHIVEKRPGEKWLVEFDDGNSKPVLEEFIILLMDVLPKGQPVYAAEEEGEYNPGIIMSYQYSEERDALLYVVEIDSANSVFPLSQLMLSEDQASWLREMVVMGSPARLTPKRSSKVTLDNVVDGKRSRSRVPAMIPQSSGTATRWSKPGSVASSSSDTGEKITSEFVGGTEPENYPPVTMHLASRKDQARCKVKSSGKKGTKQVEEDPRIVEELGPIPPEGSTIFRGKCFLLTCSYLGMTPDSSSRSEDENTEYLFDRRRLTRQLEAGGGVVYDSVEDVPKNQYDDCYLIANKTLQTPKFLLCLAYKIKIIRNTWVITQCRGQNVDPGGFKLDAGYSLEKQKMMHISYKKTHLPLTNQEVRVVSDSKNFIHFWTEILTALGANVLENSSLSRESSNKEVDVIVSDFACADEVQLEAERYNIPVVSSTWVAQCLINWTKLKYDGHPKYSANVE</sequence>
<feature type="region of interest" description="Disordered" evidence="4">
    <location>
        <begin position="484"/>
        <end position="508"/>
    </location>
</feature>
<dbReference type="Gene3D" id="3.40.50.10190">
    <property type="entry name" value="BRCT domain"/>
    <property type="match status" value="2"/>
</dbReference>
<feature type="region of interest" description="Disordered" evidence="4">
    <location>
        <begin position="1"/>
        <end position="84"/>
    </location>
</feature>
<dbReference type="InterPro" id="IPR014722">
    <property type="entry name" value="Rib_uL2_dom2"/>
</dbReference>
<feature type="compositionally biased region" description="Basic residues" evidence="4">
    <location>
        <begin position="1098"/>
        <end position="1108"/>
    </location>
</feature>
<accession>A0A7R9GYV5</accession>
<feature type="region of interest" description="Disordered" evidence="4">
    <location>
        <begin position="233"/>
        <end position="252"/>
    </location>
</feature>
<dbReference type="PANTHER" id="PTHR15321:SF3">
    <property type="entry name" value="TP53-BINDING PROTEIN 1"/>
    <property type="match status" value="1"/>
</dbReference>
<dbReference type="Pfam" id="PF09038">
    <property type="entry name" value="53-BP1_Tudor"/>
    <property type="match status" value="1"/>
</dbReference>
<name>A0A7R9GYV5_TIMCR</name>
<feature type="compositionally biased region" description="Polar residues" evidence="4">
    <location>
        <begin position="545"/>
        <end position="564"/>
    </location>
</feature>
<dbReference type="InterPro" id="IPR047252">
    <property type="entry name" value="TP53BP1-like"/>
</dbReference>
<feature type="domain" description="BRCT" evidence="5">
    <location>
        <begin position="1127"/>
        <end position="1223"/>
    </location>
</feature>
<dbReference type="SUPFAM" id="SSF63748">
    <property type="entry name" value="Tudor/PWWP/MBT"/>
    <property type="match status" value="1"/>
</dbReference>
<dbReference type="Gene3D" id="2.30.30.140">
    <property type="match status" value="1"/>
</dbReference>
<dbReference type="GO" id="GO:0045944">
    <property type="term" value="P:positive regulation of transcription by RNA polymerase II"/>
    <property type="evidence" value="ECO:0007669"/>
    <property type="project" value="TreeGrafter"/>
</dbReference>
<dbReference type="InterPro" id="IPR047250">
    <property type="entry name" value="BRCT_p53bp1-like_rpt2"/>
</dbReference>
<dbReference type="SMART" id="SM00292">
    <property type="entry name" value="BRCT"/>
    <property type="match status" value="2"/>
</dbReference>
<feature type="compositionally biased region" description="Basic and acidic residues" evidence="4">
    <location>
        <begin position="488"/>
        <end position="497"/>
    </location>
</feature>
<dbReference type="CDD" id="cd17745">
    <property type="entry name" value="BRCT_p53bp1_rpt1"/>
    <property type="match status" value="1"/>
</dbReference>
<evidence type="ECO:0000256" key="3">
    <source>
        <dbReference type="ARBA" id="ARBA00023242"/>
    </source>
</evidence>
<organism evidence="6">
    <name type="scientific">Timema cristinae</name>
    <name type="common">Walking stick</name>
    <dbReference type="NCBI Taxonomy" id="61476"/>
    <lineage>
        <taxon>Eukaryota</taxon>
        <taxon>Metazoa</taxon>
        <taxon>Ecdysozoa</taxon>
        <taxon>Arthropoda</taxon>
        <taxon>Hexapoda</taxon>
        <taxon>Insecta</taxon>
        <taxon>Pterygota</taxon>
        <taxon>Neoptera</taxon>
        <taxon>Polyneoptera</taxon>
        <taxon>Phasmatodea</taxon>
        <taxon>Timematodea</taxon>
        <taxon>Timematoidea</taxon>
        <taxon>Timematidae</taxon>
        <taxon>Timema</taxon>
    </lineage>
</organism>
<evidence type="ECO:0000256" key="2">
    <source>
        <dbReference type="ARBA" id="ARBA00022763"/>
    </source>
</evidence>
<dbReference type="EMBL" id="OC318569">
    <property type="protein sequence ID" value="CAD7402530.1"/>
    <property type="molecule type" value="Genomic_DNA"/>
</dbReference>
<evidence type="ECO:0000313" key="6">
    <source>
        <dbReference type="EMBL" id="CAD7402530.1"/>
    </source>
</evidence>
<dbReference type="PROSITE" id="PS50172">
    <property type="entry name" value="BRCT"/>
    <property type="match status" value="2"/>
</dbReference>